<keyword evidence="2" id="KW-0689">Ribosomal protein</keyword>
<name>A0A5N6Q6Q9_9ASTR</name>
<evidence type="ECO:0000256" key="2">
    <source>
        <dbReference type="ARBA" id="ARBA00022980"/>
    </source>
</evidence>
<dbReference type="InterPro" id="IPR001780">
    <property type="entry name" value="Ribosomal_eL33"/>
</dbReference>
<dbReference type="Proteomes" id="UP000326396">
    <property type="component" value="Linkage Group LG1"/>
</dbReference>
<dbReference type="InterPro" id="IPR038661">
    <property type="entry name" value="Ribosomal_eL33_sf"/>
</dbReference>
<organism evidence="4 5">
    <name type="scientific">Mikania micrantha</name>
    <name type="common">bitter vine</name>
    <dbReference type="NCBI Taxonomy" id="192012"/>
    <lineage>
        <taxon>Eukaryota</taxon>
        <taxon>Viridiplantae</taxon>
        <taxon>Streptophyta</taxon>
        <taxon>Embryophyta</taxon>
        <taxon>Tracheophyta</taxon>
        <taxon>Spermatophyta</taxon>
        <taxon>Magnoliopsida</taxon>
        <taxon>eudicotyledons</taxon>
        <taxon>Gunneridae</taxon>
        <taxon>Pentapetalae</taxon>
        <taxon>asterids</taxon>
        <taxon>campanulids</taxon>
        <taxon>Asterales</taxon>
        <taxon>Asteraceae</taxon>
        <taxon>Asteroideae</taxon>
        <taxon>Heliantheae alliance</taxon>
        <taxon>Eupatorieae</taxon>
        <taxon>Mikania</taxon>
    </lineage>
</organism>
<keyword evidence="3" id="KW-0687">Ribonucleoprotein</keyword>
<dbReference type="GO" id="GO:0006412">
    <property type="term" value="P:translation"/>
    <property type="evidence" value="ECO:0007669"/>
    <property type="project" value="InterPro"/>
</dbReference>
<evidence type="ECO:0000313" key="5">
    <source>
        <dbReference type="Proteomes" id="UP000326396"/>
    </source>
</evidence>
<dbReference type="AlphaFoldDB" id="A0A5N6Q6Q9"/>
<keyword evidence="5" id="KW-1185">Reference proteome</keyword>
<reference evidence="4 5" key="1">
    <citation type="submission" date="2019-05" db="EMBL/GenBank/DDBJ databases">
        <title>Mikania micrantha, genome provides insights into the molecular mechanism of rapid growth.</title>
        <authorList>
            <person name="Liu B."/>
        </authorList>
    </citation>
    <scope>NUCLEOTIDE SEQUENCE [LARGE SCALE GENOMIC DNA]</scope>
    <source>
        <strain evidence="4">NLD-2019</strain>
        <tissue evidence="4">Leaf</tissue>
    </source>
</reference>
<dbReference type="GO" id="GO:0003729">
    <property type="term" value="F:mRNA binding"/>
    <property type="evidence" value="ECO:0007669"/>
    <property type="project" value="UniProtKB-ARBA"/>
</dbReference>
<accession>A0A5N6Q6Q9</accession>
<evidence type="ECO:0000256" key="3">
    <source>
        <dbReference type="ARBA" id="ARBA00023274"/>
    </source>
</evidence>
<sequence>MKLILFFRGFINKEIVLRHMAKQPCIGTCHRWCLLKPPPPPLPAPLKDPVKWEMLLFLDDMGNVLSFFPMRSVSACSSKMAKGRQGERVRLYTRGTILGYKRSKSNQYPNTSLIQIEGVNTKEEVCWYQGKRMAYIYKAKVKKNGSHYRCIWGKVTRPHGNTGVVRAKFKSNLPPKSMGSRVRVFMYPSNI</sequence>
<dbReference type="Gene3D" id="2.40.10.190">
    <property type="entry name" value="translation elongation factor selb, chain A, domain 4"/>
    <property type="match status" value="1"/>
</dbReference>
<dbReference type="InterPro" id="IPR018266">
    <property type="entry name" value="Ribosomal_eL33_CS"/>
</dbReference>
<dbReference type="Pfam" id="PF01247">
    <property type="entry name" value="Ribosomal_L35Ae"/>
    <property type="match status" value="1"/>
</dbReference>
<dbReference type="PROSITE" id="PS01105">
    <property type="entry name" value="RIBOSOMAL_L35AE"/>
    <property type="match status" value="1"/>
</dbReference>
<protein>
    <recommendedName>
        <fullName evidence="6">Ribosomal protein L35Ae</fullName>
    </recommendedName>
</protein>
<dbReference type="PANTHER" id="PTHR10902">
    <property type="entry name" value="60S RIBOSOMAL PROTEIN L35A"/>
    <property type="match status" value="1"/>
</dbReference>
<comment type="similarity">
    <text evidence="1">Belongs to the eukaryotic ribosomal protein eL33 family.</text>
</comment>
<dbReference type="GO" id="GO:1990904">
    <property type="term" value="C:ribonucleoprotein complex"/>
    <property type="evidence" value="ECO:0007669"/>
    <property type="project" value="UniProtKB-KW"/>
</dbReference>
<dbReference type="SUPFAM" id="SSF50447">
    <property type="entry name" value="Translation proteins"/>
    <property type="match status" value="1"/>
</dbReference>
<evidence type="ECO:0008006" key="6">
    <source>
        <dbReference type="Google" id="ProtNLM"/>
    </source>
</evidence>
<gene>
    <name evidence="4" type="ORF">E3N88_03349</name>
</gene>
<dbReference type="OrthoDB" id="504467at2759"/>
<evidence type="ECO:0000256" key="1">
    <source>
        <dbReference type="ARBA" id="ARBA00009269"/>
    </source>
</evidence>
<dbReference type="HAMAP" id="MF_00573">
    <property type="entry name" value="Ribosomal_eL33"/>
    <property type="match status" value="1"/>
</dbReference>
<dbReference type="GO" id="GO:0003735">
    <property type="term" value="F:structural constituent of ribosome"/>
    <property type="evidence" value="ECO:0007669"/>
    <property type="project" value="InterPro"/>
</dbReference>
<proteinExistence type="inferred from homology"/>
<dbReference type="GO" id="GO:0005840">
    <property type="term" value="C:ribosome"/>
    <property type="evidence" value="ECO:0007669"/>
    <property type="project" value="UniProtKB-KW"/>
</dbReference>
<comment type="caution">
    <text evidence="4">The sequence shown here is derived from an EMBL/GenBank/DDBJ whole genome shotgun (WGS) entry which is preliminary data.</text>
</comment>
<dbReference type="EMBL" id="SZYD01000001">
    <property type="protein sequence ID" value="KAD7480213.1"/>
    <property type="molecule type" value="Genomic_DNA"/>
</dbReference>
<dbReference type="InterPro" id="IPR009000">
    <property type="entry name" value="Transl_B-barrel_sf"/>
</dbReference>
<evidence type="ECO:0000313" key="4">
    <source>
        <dbReference type="EMBL" id="KAD7480213.1"/>
    </source>
</evidence>
<dbReference type="FunFam" id="2.40.10.190:FF:000001">
    <property type="entry name" value="60S ribosomal protein L35a"/>
    <property type="match status" value="1"/>
</dbReference>